<keyword evidence="9" id="KW-1185">Reference proteome</keyword>
<dbReference type="InterPro" id="IPR026319">
    <property type="entry name" value="ZC2HC1A/B-like"/>
</dbReference>
<organism evidence="8 9">
    <name type="scientific">Leptomonas seymouri</name>
    <dbReference type="NCBI Taxonomy" id="5684"/>
    <lineage>
        <taxon>Eukaryota</taxon>
        <taxon>Discoba</taxon>
        <taxon>Euglenozoa</taxon>
        <taxon>Kinetoplastea</taxon>
        <taxon>Metakinetoplastina</taxon>
        <taxon>Trypanosomatida</taxon>
        <taxon>Trypanosomatidae</taxon>
        <taxon>Leishmaniinae</taxon>
        <taxon>Leptomonas</taxon>
    </lineage>
</organism>
<protein>
    <recommendedName>
        <fullName evidence="7">C2HC/C3H-type domain-containing protein</fullName>
    </recommendedName>
</protein>
<feature type="region of interest" description="Disordered" evidence="6">
    <location>
        <begin position="231"/>
        <end position="351"/>
    </location>
</feature>
<proteinExistence type="predicted"/>
<dbReference type="Gene3D" id="3.30.160.60">
    <property type="entry name" value="Classic Zinc Finger"/>
    <property type="match status" value="1"/>
</dbReference>
<keyword evidence="4" id="KW-0862">Zinc</keyword>
<dbReference type="InterPro" id="IPR049899">
    <property type="entry name" value="Znf_C2HC_C3H"/>
</dbReference>
<feature type="compositionally biased region" description="Gly residues" evidence="6">
    <location>
        <begin position="342"/>
        <end position="351"/>
    </location>
</feature>
<keyword evidence="3 5" id="KW-0863">Zinc-finger</keyword>
<dbReference type="PROSITE" id="PS52027">
    <property type="entry name" value="ZF_C2HC_C3H"/>
    <property type="match status" value="1"/>
</dbReference>
<sequence>MPRPHFITCQLCGKGFGSASINIHIPQCYEKAIKRWKLDPVGPRPVMPALYGNAGAAKRSGSNGGTIRNTMMNSGAMGLDEQPCGGGMAAARSLHAQNTLPMMEEAPTNMNLHPCSKCGRSFNYDRISYHESVCKGDQKRRVFDSSKQRCVSGEGSDGFGSVFGRTGGGKGKKRKLGTANTTSNYTPAPAPQTNWRQQHEEFIDAIRSARRAGAESQSMWGTSSVDVAQGRRQMAPTRGPQRAPFTRSAFQGGASGGGGAAGALYTRGMPPPSQRVPALMVKQSESRKQNIASGGRASQAKPSAPVPPSRGGAVRPGSRASPPQQLQRSSFGTGDRFSGRGYNVGGDGGGRLLNTNVSSIGMLQSMGQA</sequence>
<dbReference type="PANTHER" id="PTHR13555">
    <property type="entry name" value="C2H2 ZINC FINGER CGI-62-RELATED"/>
    <property type="match status" value="1"/>
</dbReference>
<name>A0A0N1HYW4_LEPSE</name>
<keyword evidence="1" id="KW-0479">Metal-binding</keyword>
<evidence type="ECO:0000256" key="3">
    <source>
        <dbReference type="ARBA" id="ARBA00022771"/>
    </source>
</evidence>
<dbReference type="OrthoDB" id="265955at2759"/>
<evidence type="ECO:0000256" key="1">
    <source>
        <dbReference type="ARBA" id="ARBA00022723"/>
    </source>
</evidence>
<dbReference type="GO" id="GO:0008270">
    <property type="term" value="F:zinc ion binding"/>
    <property type="evidence" value="ECO:0007669"/>
    <property type="project" value="UniProtKB-KW"/>
</dbReference>
<evidence type="ECO:0000256" key="6">
    <source>
        <dbReference type="SAM" id="MobiDB-lite"/>
    </source>
</evidence>
<dbReference type="PANTHER" id="PTHR13555:SF5">
    <property type="entry name" value="ZINC-FINGER OF A C2HC-TYPE"/>
    <property type="match status" value="1"/>
</dbReference>
<evidence type="ECO:0000256" key="5">
    <source>
        <dbReference type="PROSITE-ProRule" id="PRU01371"/>
    </source>
</evidence>
<dbReference type="Proteomes" id="UP000038009">
    <property type="component" value="Unassembled WGS sequence"/>
</dbReference>
<accession>A0A0N1HYW4</accession>
<dbReference type="EMBL" id="LJSK01000058">
    <property type="protein sequence ID" value="KPI88194.1"/>
    <property type="molecule type" value="Genomic_DNA"/>
</dbReference>
<evidence type="ECO:0000256" key="2">
    <source>
        <dbReference type="ARBA" id="ARBA00022737"/>
    </source>
</evidence>
<feature type="compositionally biased region" description="Polar residues" evidence="6">
    <location>
        <begin position="321"/>
        <end position="332"/>
    </location>
</feature>
<evidence type="ECO:0000313" key="8">
    <source>
        <dbReference type="EMBL" id="KPI88194.1"/>
    </source>
</evidence>
<dbReference type="Pfam" id="PF13913">
    <property type="entry name" value="zf-C2HC_2"/>
    <property type="match status" value="2"/>
</dbReference>
<evidence type="ECO:0000259" key="7">
    <source>
        <dbReference type="PROSITE" id="PS52027"/>
    </source>
</evidence>
<dbReference type="AlphaFoldDB" id="A0A0N1HYW4"/>
<gene>
    <name evidence="8" type="ORF">ABL78_2698</name>
</gene>
<dbReference type="OMA" id="NLHPCSK"/>
<dbReference type="VEuPathDB" id="TriTrypDB:Lsey_0058_0130"/>
<feature type="domain" description="C2HC/C3H-type" evidence="7">
    <location>
        <begin position="111"/>
        <end position="140"/>
    </location>
</feature>
<comment type="caution">
    <text evidence="8">The sequence shown here is derived from an EMBL/GenBank/DDBJ whole genome shotgun (WGS) entry which is preliminary data.</text>
</comment>
<feature type="compositionally biased region" description="Polar residues" evidence="6">
    <location>
        <begin position="179"/>
        <end position="195"/>
    </location>
</feature>
<feature type="region of interest" description="Disordered" evidence="6">
    <location>
        <begin position="162"/>
        <end position="195"/>
    </location>
</feature>
<evidence type="ECO:0000256" key="4">
    <source>
        <dbReference type="ARBA" id="ARBA00022833"/>
    </source>
</evidence>
<keyword evidence="2" id="KW-0677">Repeat</keyword>
<evidence type="ECO:0000313" key="9">
    <source>
        <dbReference type="Proteomes" id="UP000038009"/>
    </source>
</evidence>
<reference evidence="8 9" key="1">
    <citation type="journal article" date="2015" name="PLoS Pathog.">
        <title>Leptomonas seymouri: Adaptations to the Dixenous Life Cycle Analyzed by Genome Sequencing, Transcriptome Profiling and Co-infection with Leishmania donovani.</title>
        <authorList>
            <person name="Kraeva N."/>
            <person name="Butenko A."/>
            <person name="Hlavacova J."/>
            <person name="Kostygov A."/>
            <person name="Myskova J."/>
            <person name="Grybchuk D."/>
            <person name="Lestinova T."/>
            <person name="Votypka J."/>
            <person name="Volf P."/>
            <person name="Opperdoes F."/>
            <person name="Flegontov P."/>
            <person name="Lukes J."/>
            <person name="Yurchenko V."/>
        </authorList>
    </citation>
    <scope>NUCLEOTIDE SEQUENCE [LARGE SCALE GENOMIC DNA]</scope>
    <source>
        <strain evidence="8 9">ATCC 30220</strain>
    </source>
</reference>